<evidence type="ECO:0000256" key="3">
    <source>
        <dbReference type="SAM" id="SignalP"/>
    </source>
</evidence>
<dbReference type="InterPro" id="IPR043504">
    <property type="entry name" value="Peptidase_S1_PA_chymotrypsin"/>
</dbReference>
<feature type="signal peptide" evidence="3">
    <location>
        <begin position="1"/>
        <end position="23"/>
    </location>
</feature>
<dbReference type="PROSITE" id="PS50240">
    <property type="entry name" value="TRYPSIN_DOM"/>
    <property type="match status" value="1"/>
</dbReference>
<gene>
    <name evidence="5" type="ORF">NEZAVI_LOCUS883</name>
</gene>
<dbReference type="PROSITE" id="PS00134">
    <property type="entry name" value="TRYPSIN_HIS"/>
    <property type="match status" value="1"/>
</dbReference>
<comment type="similarity">
    <text evidence="2">Belongs to the peptidase S1 family. CLIP subfamily.</text>
</comment>
<dbReference type="OrthoDB" id="6626875at2759"/>
<organism evidence="5 6">
    <name type="scientific">Nezara viridula</name>
    <name type="common">Southern green stink bug</name>
    <name type="synonym">Cimex viridulus</name>
    <dbReference type="NCBI Taxonomy" id="85310"/>
    <lineage>
        <taxon>Eukaryota</taxon>
        <taxon>Metazoa</taxon>
        <taxon>Ecdysozoa</taxon>
        <taxon>Arthropoda</taxon>
        <taxon>Hexapoda</taxon>
        <taxon>Insecta</taxon>
        <taxon>Pterygota</taxon>
        <taxon>Neoptera</taxon>
        <taxon>Paraneoptera</taxon>
        <taxon>Hemiptera</taxon>
        <taxon>Heteroptera</taxon>
        <taxon>Panheteroptera</taxon>
        <taxon>Pentatomomorpha</taxon>
        <taxon>Pentatomoidea</taxon>
        <taxon>Pentatomidae</taxon>
        <taxon>Pentatominae</taxon>
        <taxon>Nezara</taxon>
    </lineage>
</organism>
<dbReference type="PRINTS" id="PR00722">
    <property type="entry name" value="CHYMOTRYPSIN"/>
</dbReference>
<evidence type="ECO:0000256" key="1">
    <source>
        <dbReference type="ARBA" id="ARBA00023157"/>
    </source>
</evidence>
<dbReference type="AlphaFoldDB" id="A0A9P0E211"/>
<dbReference type="InterPro" id="IPR001254">
    <property type="entry name" value="Trypsin_dom"/>
</dbReference>
<evidence type="ECO:0000313" key="5">
    <source>
        <dbReference type="EMBL" id="CAH1389480.1"/>
    </source>
</evidence>
<reference evidence="5" key="1">
    <citation type="submission" date="2022-01" db="EMBL/GenBank/DDBJ databases">
        <authorList>
            <person name="King R."/>
        </authorList>
    </citation>
    <scope>NUCLEOTIDE SEQUENCE</scope>
</reference>
<dbReference type="PANTHER" id="PTHR24256">
    <property type="entry name" value="TRYPTASE-RELATED"/>
    <property type="match status" value="1"/>
</dbReference>
<protein>
    <recommendedName>
        <fullName evidence="4">Peptidase S1 domain-containing protein</fullName>
    </recommendedName>
</protein>
<feature type="chain" id="PRO_5040254728" description="Peptidase S1 domain-containing protein" evidence="3">
    <location>
        <begin position="24"/>
        <end position="165"/>
    </location>
</feature>
<dbReference type="FunFam" id="2.40.10.10:FF:000068">
    <property type="entry name" value="transmembrane protease serine 2"/>
    <property type="match status" value="1"/>
</dbReference>
<dbReference type="Proteomes" id="UP001152798">
    <property type="component" value="Chromosome 1"/>
</dbReference>
<dbReference type="SUPFAM" id="SSF50494">
    <property type="entry name" value="Trypsin-like serine proteases"/>
    <property type="match status" value="1"/>
</dbReference>
<dbReference type="Pfam" id="PF00089">
    <property type="entry name" value="Trypsin"/>
    <property type="match status" value="1"/>
</dbReference>
<dbReference type="GO" id="GO:0004252">
    <property type="term" value="F:serine-type endopeptidase activity"/>
    <property type="evidence" value="ECO:0007669"/>
    <property type="project" value="InterPro"/>
</dbReference>
<dbReference type="InterPro" id="IPR001314">
    <property type="entry name" value="Peptidase_S1A"/>
</dbReference>
<proteinExistence type="inferred from homology"/>
<dbReference type="SMART" id="SM00020">
    <property type="entry name" value="Tryp_SPc"/>
    <property type="match status" value="1"/>
</dbReference>
<dbReference type="Gene3D" id="2.40.10.10">
    <property type="entry name" value="Trypsin-like serine proteases"/>
    <property type="match status" value="1"/>
</dbReference>
<dbReference type="InterPro" id="IPR018114">
    <property type="entry name" value="TRYPSIN_HIS"/>
</dbReference>
<keyword evidence="3" id="KW-0732">Signal</keyword>
<accession>A0A9P0E211</accession>
<feature type="domain" description="Peptidase S1" evidence="4">
    <location>
        <begin position="31"/>
        <end position="165"/>
    </location>
</feature>
<name>A0A9P0E211_NEZVI</name>
<evidence type="ECO:0000259" key="4">
    <source>
        <dbReference type="PROSITE" id="PS50240"/>
    </source>
</evidence>
<keyword evidence="6" id="KW-1185">Reference proteome</keyword>
<dbReference type="EMBL" id="OV725077">
    <property type="protein sequence ID" value="CAH1389480.1"/>
    <property type="molecule type" value="Genomic_DNA"/>
</dbReference>
<dbReference type="InterPro" id="IPR009003">
    <property type="entry name" value="Peptidase_S1_PA"/>
</dbReference>
<sequence length="165" mass="18050">MKYFRTFLTLVINAIALLEPCACDCIIVRRLAGASPADIGDFPYLVAVLHPEVRCTGSLVSSQWILSAAHCAVYDRKIIKPSDMVLVAGVVDFNDTKSKTRQIRKAKSIYPHPNFEELKIAGSDIALIKAERPFELNNEYVSAIKVSGTPFTINSDTACTASGWG</sequence>
<evidence type="ECO:0000256" key="2">
    <source>
        <dbReference type="ARBA" id="ARBA00024195"/>
    </source>
</evidence>
<evidence type="ECO:0000313" key="6">
    <source>
        <dbReference type="Proteomes" id="UP001152798"/>
    </source>
</evidence>
<dbReference type="GO" id="GO:0006508">
    <property type="term" value="P:proteolysis"/>
    <property type="evidence" value="ECO:0007669"/>
    <property type="project" value="InterPro"/>
</dbReference>
<dbReference type="InterPro" id="IPR051487">
    <property type="entry name" value="Ser/Thr_Proteases_Immune/Dev"/>
</dbReference>
<keyword evidence="1" id="KW-1015">Disulfide bond</keyword>